<evidence type="ECO:0000313" key="4">
    <source>
        <dbReference type="Proteomes" id="UP001596067"/>
    </source>
</evidence>
<accession>A0ABW1ESI1</accession>
<dbReference type="Pfam" id="PF07977">
    <property type="entry name" value="FabA"/>
    <property type="match status" value="1"/>
</dbReference>
<dbReference type="PANTHER" id="PTHR30272">
    <property type="entry name" value="3-HYDROXYACYL-[ACYL-CARRIER-PROTEIN] DEHYDRATASE"/>
    <property type="match status" value="1"/>
</dbReference>
<dbReference type="Gene3D" id="3.10.129.10">
    <property type="entry name" value="Hotdog Thioesterase"/>
    <property type="match status" value="1"/>
</dbReference>
<evidence type="ECO:0000256" key="1">
    <source>
        <dbReference type="ARBA" id="ARBA00009174"/>
    </source>
</evidence>
<dbReference type="RefSeq" id="WP_313762800.1">
    <property type="nucleotide sequence ID" value="NZ_BAAAVH010000039.1"/>
</dbReference>
<dbReference type="InterPro" id="IPR029069">
    <property type="entry name" value="HotDog_dom_sf"/>
</dbReference>
<name>A0ABW1ESI1_9ACTN</name>
<organism evidence="3 4">
    <name type="scientific">Kitasatospora aburaviensis</name>
    <dbReference type="NCBI Taxonomy" id="67265"/>
    <lineage>
        <taxon>Bacteria</taxon>
        <taxon>Bacillati</taxon>
        <taxon>Actinomycetota</taxon>
        <taxon>Actinomycetes</taxon>
        <taxon>Kitasatosporales</taxon>
        <taxon>Streptomycetaceae</taxon>
        <taxon>Kitasatospora</taxon>
    </lineage>
</organism>
<dbReference type="EC" id="4.2.1.-" evidence="3"/>
<sequence>MIGLDGIARLLPRRRPMLLVDRIVEAVPGERITAVKAVTGNEPCYLGLPFGTPAERLAYPPALLVESWGQTAGLLASMAAGDAPEAVMLLGGVSDVRFHRPVHPGVVLEHRIRVALAMNDTTVFEGETLVDGEPVLSVGRMTIAYRPWDTIPIEGFGPLRSPAPAAETAAIPAQRDR</sequence>
<dbReference type="PANTHER" id="PTHR30272:SF1">
    <property type="entry name" value="3-HYDROXYACYL-[ACYL-CARRIER-PROTEIN] DEHYDRATASE"/>
    <property type="match status" value="1"/>
</dbReference>
<evidence type="ECO:0000313" key="3">
    <source>
        <dbReference type="EMBL" id="MFC5884932.1"/>
    </source>
</evidence>
<comment type="similarity">
    <text evidence="1">Belongs to the thioester dehydratase family. FabZ subfamily.</text>
</comment>
<dbReference type="SUPFAM" id="SSF54637">
    <property type="entry name" value="Thioesterase/thiol ester dehydrase-isomerase"/>
    <property type="match status" value="1"/>
</dbReference>
<gene>
    <name evidence="3" type="ORF">ACFP0N_08090</name>
</gene>
<comment type="caution">
    <text evidence="3">The sequence shown here is derived from an EMBL/GenBank/DDBJ whole genome shotgun (WGS) entry which is preliminary data.</text>
</comment>
<dbReference type="EMBL" id="JBHSOD010000007">
    <property type="protein sequence ID" value="MFC5884932.1"/>
    <property type="molecule type" value="Genomic_DNA"/>
</dbReference>
<dbReference type="GO" id="GO:0016829">
    <property type="term" value="F:lyase activity"/>
    <property type="evidence" value="ECO:0007669"/>
    <property type="project" value="UniProtKB-KW"/>
</dbReference>
<reference evidence="4" key="1">
    <citation type="journal article" date="2019" name="Int. J. Syst. Evol. Microbiol.">
        <title>The Global Catalogue of Microorganisms (GCM) 10K type strain sequencing project: providing services to taxonomists for standard genome sequencing and annotation.</title>
        <authorList>
            <consortium name="The Broad Institute Genomics Platform"/>
            <consortium name="The Broad Institute Genome Sequencing Center for Infectious Disease"/>
            <person name="Wu L."/>
            <person name="Ma J."/>
        </authorList>
    </citation>
    <scope>NUCLEOTIDE SEQUENCE [LARGE SCALE GENOMIC DNA]</scope>
    <source>
        <strain evidence="4">CGMCC 4.1469</strain>
    </source>
</reference>
<keyword evidence="2 3" id="KW-0456">Lyase</keyword>
<dbReference type="Proteomes" id="UP001596067">
    <property type="component" value="Unassembled WGS sequence"/>
</dbReference>
<dbReference type="InterPro" id="IPR013114">
    <property type="entry name" value="FabA_FabZ"/>
</dbReference>
<proteinExistence type="inferred from homology"/>
<protein>
    <submittedName>
        <fullName evidence="3">3-hydroxyacyl-ACP dehydratase FabZ family protein</fullName>
        <ecNumber evidence="3">4.2.1.-</ecNumber>
    </submittedName>
</protein>
<keyword evidence="4" id="KW-1185">Reference proteome</keyword>
<evidence type="ECO:0000256" key="2">
    <source>
        <dbReference type="ARBA" id="ARBA00023239"/>
    </source>
</evidence>